<dbReference type="Pfam" id="PF02657">
    <property type="entry name" value="SufE"/>
    <property type="match status" value="1"/>
</dbReference>
<feature type="domain" description="Fe-S metabolism associated" evidence="2">
    <location>
        <begin position="8"/>
        <end position="134"/>
    </location>
</feature>
<dbReference type="AlphaFoldDB" id="D8JVM1"/>
<dbReference type="HOGENOM" id="CLU_124502_0_0_5"/>
<dbReference type="OrthoDB" id="9799320at2"/>
<dbReference type="STRING" id="582899.Hden_1096"/>
<dbReference type="PANTHER" id="PTHR43597:SF5">
    <property type="entry name" value="SUFE-LIKE PROTEIN 2, CHLOROPLASTIC"/>
    <property type="match status" value="1"/>
</dbReference>
<dbReference type="eggNOG" id="COG2166">
    <property type="taxonomic scope" value="Bacteria"/>
</dbReference>
<dbReference type="KEGG" id="hdn:Hden_1096"/>
<gene>
    <name evidence="3" type="ordered locus">Hden_1096</name>
</gene>
<accession>D8JVM1</accession>
<name>D8JVM1_HYPDA</name>
<protein>
    <submittedName>
        <fullName evidence="3">Fe-S metabolism associated SufE</fullName>
    </submittedName>
</protein>
<reference evidence="4" key="1">
    <citation type="journal article" date="2011" name="J. Bacteriol.">
        <title>Genome sequences of eight morphologically diverse alphaproteobacteria.</title>
        <authorList>
            <consortium name="US DOE Joint Genome Institute"/>
            <person name="Brown P.J."/>
            <person name="Kysela D.T."/>
            <person name="Buechlein A."/>
            <person name="Hemmerich C."/>
            <person name="Brun Y.V."/>
        </authorList>
    </citation>
    <scope>NUCLEOTIDE SEQUENCE [LARGE SCALE GENOMIC DNA]</scope>
    <source>
        <strain evidence="4">ATCC 51888 / DSM 1869 / NCIB 11706 / TK 0415</strain>
    </source>
</reference>
<keyword evidence="4" id="KW-1185">Reference proteome</keyword>
<dbReference type="Proteomes" id="UP000002033">
    <property type="component" value="Chromosome"/>
</dbReference>
<sequence length="142" mass="15598">MTIDDIRADFALLDDWEDRYRYVIELGRALPPLPEDLRTEANKVRGCASQVWLATKPVANASSGRASGMDMQGTSDAMIVQGLIAVLFAIYQGKTLEEIVATDAQRIFGELGLSEHLTQQRSNGLASMVKRIHSDAEMMLAA</sequence>
<dbReference type="SUPFAM" id="SSF82649">
    <property type="entry name" value="SufE/NifU"/>
    <property type="match status" value="1"/>
</dbReference>
<dbReference type="InterPro" id="IPR003808">
    <property type="entry name" value="Fe-S_metab-assoc_dom"/>
</dbReference>
<comment type="similarity">
    <text evidence="1">Belongs to the SufE family.</text>
</comment>
<dbReference type="PANTHER" id="PTHR43597">
    <property type="entry name" value="SULFUR ACCEPTOR PROTEIN CSDE"/>
    <property type="match status" value="1"/>
</dbReference>
<evidence type="ECO:0000313" key="4">
    <source>
        <dbReference type="Proteomes" id="UP000002033"/>
    </source>
</evidence>
<evidence type="ECO:0000259" key="2">
    <source>
        <dbReference type="Pfam" id="PF02657"/>
    </source>
</evidence>
<dbReference type="RefSeq" id="WP_013215125.1">
    <property type="nucleotide sequence ID" value="NC_014313.1"/>
</dbReference>
<dbReference type="Gene3D" id="3.90.1010.10">
    <property type="match status" value="1"/>
</dbReference>
<evidence type="ECO:0000313" key="3">
    <source>
        <dbReference type="EMBL" id="ADJ22910.1"/>
    </source>
</evidence>
<proteinExistence type="inferred from homology"/>
<dbReference type="EMBL" id="CP002083">
    <property type="protein sequence ID" value="ADJ22910.1"/>
    <property type="molecule type" value="Genomic_DNA"/>
</dbReference>
<organism evidence="3 4">
    <name type="scientific">Hyphomicrobium denitrificans (strain ATCC 51888 / DSM 1869 / NCIMB 11706 / TK 0415)</name>
    <dbReference type="NCBI Taxonomy" id="582899"/>
    <lineage>
        <taxon>Bacteria</taxon>
        <taxon>Pseudomonadati</taxon>
        <taxon>Pseudomonadota</taxon>
        <taxon>Alphaproteobacteria</taxon>
        <taxon>Hyphomicrobiales</taxon>
        <taxon>Hyphomicrobiaceae</taxon>
        <taxon>Hyphomicrobium</taxon>
    </lineage>
</organism>
<evidence type="ECO:0000256" key="1">
    <source>
        <dbReference type="ARBA" id="ARBA00010282"/>
    </source>
</evidence>